<dbReference type="EMBL" id="PDUG01000005">
    <property type="protein sequence ID" value="PIC30269.1"/>
    <property type="molecule type" value="Genomic_DNA"/>
</dbReference>
<sequence length="300" mass="35602">MPIRLLSLPAPDLQYALNCMDICDLIAFSLCSKQTKNLVKSSNRKIQLIFADIDEKCIRINIWAKNQKQKDESIFFNFYDSWLEIDRHRRKITFWTKQEFTRSDWIAHFMNIFKVSMIQRLVIGNVRLSYLDTVKQIIPKCQTLLIREHCSNNVARMTFLKLSPIVVDTVEVETNIFDKENDLSKFLTLNLRSAIFHDWLNPFELKLEDLLTLNIVNLIFGATIITESELNRFLKLWLKKNHGFYRPKDIKLFFERKLNREEVLRGIKHEIAGYEARLKRRDGKELEVYIAANCICFKFL</sequence>
<name>A0A2G5TSH9_9PELO</name>
<organism evidence="2 3">
    <name type="scientific">Caenorhabditis nigoni</name>
    <dbReference type="NCBI Taxonomy" id="1611254"/>
    <lineage>
        <taxon>Eukaryota</taxon>
        <taxon>Metazoa</taxon>
        <taxon>Ecdysozoa</taxon>
        <taxon>Nematoda</taxon>
        <taxon>Chromadorea</taxon>
        <taxon>Rhabditida</taxon>
        <taxon>Rhabditina</taxon>
        <taxon>Rhabditomorpha</taxon>
        <taxon>Rhabditoidea</taxon>
        <taxon>Rhabditidae</taxon>
        <taxon>Peloderinae</taxon>
        <taxon>Caenorhabditis</taxon>
    </lineage>
</organism>
<evidence type="ECO:0000259" key="1">
    <source>
        <dbReference type="PROSITE" id="PS50181"/>
    </source>
</evidence>
<dbReference type="InterPro" id="IPR053222">
    <property type="entry name" value="Zygotic_Embryogenesis-Asso"/>
</dbReference>
<dbReference type="Pfam" id="PF00646">
    <property type="entry name" value="F-box"/>
    <property type="match status" value="1"/>
</dbReference>
<keyword evidence="3" id="KW-1185">Reference proteome</keyword>
<dbReference type="InterPro" id="IPR001810">
    <property type="entry name" value="F-box_dom"/>
</dbReference>
<dbReference type="Pfam" id="PF07735">
    <property type="entry name" value="FBA_2"/>
    <property type="match status" value="1"/>
</dbReference>
<proteinExistence type="predicted"/>
<dbReference type="PANTHER" id="PTHR22899:SF0">
    <property type="entry name" value="F-BOX ASSOCIATED DOMAIN-CONTAINING PROTEIN-RELATED"/>
    <property type="match status" value="1"/>
</dbReference>
<dbReference type="InterPro" id="IPR012885">
    <property type="entry name" value="F-box_Sdz-33"/>
</dbReference>
<evidence type="ECO:0000313" key="3">
    <source>
        <dbReference type="Proteomes" id="UP000230233"/>
    </source>
</evidence>
<evidence type="ECO:0000313" key="2">
    <source>
        <dbReference type="EMBL" id="PIC30269.1"/>
    </source>
</evidence>
<reference evidence="3" key="1">
    <citation type="submission" date="2017-10" db="EMBL/GenBank/DDBJ databases">
        <title>Rapid genome shrinkage in a self-fertile nematode reveals novel sperm competition proteins.</title>
        <authorList>
            <person name="Yin D."/>
            <person name="Schwarz E.M."/>
            <person name="Thomas C.G."/>
            <person name="Felde R.L."/>
            <person name="Korf I.F."/>
            <person name="Cutter A.D."/>
            <person name="Schartner C.M."/>
            <person name="Ralston E.J."/>
            <person name="Meyer B.J."/>
            <person name="Haag E.S."/>
        </authorList>
    </citation>
    <scope>NUCLEOTIDE SEQUENCE [LARGE SCALE GENOMIC DNA]</scope>
    <source>
        <strain evidence="3">JU1422</strain>
    </source>
</reference>
<comment type="caution">
    <text evidence="2">The sequence shown here is derived from an EMBL/GenBank/DDBJ whole genome shotgun (WGS) entry which is preliminary data.</text>
</comment>
<accession>A0A2G5TSH9</accession>
<dbReference type="PROSITE" id="PS50181">
    <property type="entry name" value="FBOX"/>
    <property type="match status" value="1"/>
</dbReference>
<gene>
    <name evidence="2" type="primary">Cnig_chr_V.g21570</name>
    <name evidence="2" type="ORF">B9Z55_021570</name>
</gene>
<dbReference type="PANTHER" id="PTHR22899">
    <property type="entry name" value="CYCLIN-RELATED F-BOX FAMILY"/>
    <property type="match status" value="1"/>
</dbReference>
<dbReference type="Proteomes" id="UP000230233">
    <property type="component" value="Chromosome V"/>
</dbReference>
<protein>
    <recommendedName>
        <fullName evidence="1">F-box domain-containing protein</fullName>
    </recommendedName>
</protein>
<dbReference type="AlphaFoldDB" id="A0A2G5TSH9"/>
<feature type="domain" description="F-box" evidence="1">
    <location>
        <begin position="2"/>
        <end position="53"/>
    </location>
</feature>
<dbReference type="OrthoDB" id="5910344at2759"/>